<dbReference type="Proteomes" id="UP001212841">
    <property type="component" value="Unassembled WGS sequence"/>
</dbReference>
<evidence type="ECO:0000256" key="1">
    <source>
        <dbReference type="SAM" id="MobiDB-lite"/>
    </source>
</evidence>
<evidence type="ECO:0000259" key="2">
    <source>
        <dbReference type="PROSITE" id="PS50090"/>
    </source>
</evidence>
<dbReference type="InterPro" id="IPR001005">
    <property type="entry name" value="SANT/Myb"/>
</dbReference>
<feature type="compositionally biased region" description="Low complexity" evidence="1">
    <location>
        <begin position="275"/>
        <end position="286"/>
    </location>
</feature>
<reference evidence="3" key="1">
    <citation type="submission" date="2020-05" db="EMBL/GenBank/DDBJ databases">
        <title>Phylogenomic resolution of chytrid fungi.</title>
        <authorList>
            <person name="Stajich J.E."/>
            <person name="Amses K."/>
            <person name="Simmons R."/>
            <person name="Seto K."/>
            <person name="Myers J."/>
            <person name="Bonds A."/>
            <person name="Quandt C.A."/>
            <person name="Barry K."/>
            <person name="Liu P."/>
            <person name="Grigoriev I."/>
            <person name="Longcore J.E."/>
            <person name="James T.Y."/>
        </authorList>
    </citation>
    <scope>NUCLEOTIDE SEQUENCE</scope>
    <source>
        <strain evidence="3">JEL0318</strain>
    </source>
</reference>
<proteinExistence type="predicted"/>
<protein>
    <recommendedName>
        <fullName evidence="2">Myb-like domain-containing protein</fullName>
    </recommendedName>
</protein>
<feature type="domain" description="Myb-like" evidence="2">
    <location>
        <begin position="37"/>
        <end position="78"/>
    </location>
</feature>
<evidence type="ECO:0000313" key="4">
    <source>
        <dbReference type="Proteomes" id="UP001212841"/>
    </source>
</evidence>
<name>A0AAD5S863_9FUNG</name>
<feature type="non-terminal residue" evidence="3">
    <location>
        <position position="718"/>
    </location>
</feature>
<feature type="region of interest" description="Disordered" evidence="1">
    <location>
        <begin position="152"/>
        <end position="339"/>
    </location>
</feature>
<evidence type="ECO:0000313" key="3">
    <source>
        <dbReference type="EMBL" id="KAJ3046620.1"/>
    </source>
</evidence>
<feature type="region of interest" description="Disordered" evidence="1">
    <location>
        <begin position="85"/>
        <end position="139"/>
    </location>
</feature>
<feature type="region of interest" description="Disordered" evidence="1">
    <location>
        <begin position="567"/>
        <end position="623"/>
    </location>
</feature>
<dbReference type="EMBL" id="JADGJD010001128">
    <property type="protein sequence ID" value="KAJ3046620.1"/>
    <property type="molecule type" value="Genomic_DNA"/>
</dbReference>
<dbReference type="SMART" id="SM00717">
    <property type="entry name" value="SANT"/>
    <property type="match status" value="1"/>
</dbReference>
<feature type="compositionally biased region" description="Pro residues" evidence="1">
    <location>
        <begin position="319"/>
        <end position="328"/>
    </location>
</feature>
<feature type="region of interest" description="Disordered" evidence="1">
    <location>
        <begin position="1"/>
        <end position="37"/>
    </location>
</feature>
<feature type="compositionally biased region" description="Polar residues" evidence="1">
    <location>
        <begin position="156"/>
        <end position="194"/>
    </location>
</feature>
<accession>A0AAD5S863</accession>
<gene>
    <name evidence="3" type="ORF">HK097_000687</name>
</gene>
<dbReference type="AlphaFoldDB" id="A0AAD5S863"/>
<comment type="caution">
    <text evidence="3">The sequence shown here is derived from an EMBL/GenBank/DDBJ whole genome shotgun (WGS) entry which is preliminary data.</text>
</comment>
<feature type="compositionally biased region" description="Acidic residues" evidence="1">
    <location>
        <begin position="608"/>
        <end position="623"/>
    </location>
</feature>
<dbReference type="SUPFAM" id="SSF46689">
    <property type="entry name" value="Homeodomain-like"/>
    <property type="match status" value="1"/>
</dbReference>
<organism evidence="3 4">
    <name type="scientific">Rhizophlyctis rosea</name>
    <dbReference type="NCBI Taxonomy" id="64517"/>
    <lineage>
        <taxon>Eukaryota</taxon>
        <taxon>Fungi</taxon>
        <taxon>Fungi incertae sedis</taxon>
        <taxon>Chytridiomycota</taxon>
        <taxon>Chytridiomycota incertae sedis</taxon>
        <taxon>Chytridiomycetes</taxon>
        <taxon>Rhizophlyctidales</taxon>
        <taxon>Rhizophlyctidaceae</taxon>
        <taxon>Rhizophlyctis</taxon>
    </lineage>
</organism>
<feature type="compositionally biased region" description="Low complexity" evidence="1">
    <location>
        <begin position="329"/>
        <end position="339"/>
    </location>
</feature>
<sequence length="718" mass="77594">MAAENDEPVAVAIPAPTDPSPRIKAPRLPGRQPSKDWNQMNDLVLLNSVQEHEGKWQLVSNAVGRDAIECAERFRTLQSLGLRSPASVTEHHRIHRKPSTPVNSLPQTNPRSGSSTGGTSNTNTNSNKPRPSPHVLNTSQTVVNDPQSYIDKENVSHSATVSDTQPKTDRTPPNASLSILSPQSRTNHQNQRTISPAIPLSSPNISSAHKYTQQRPRAPQLRKPPSNPSLTTAEPISNLFHTDVPSFDPTFTAGAPPSKLVSQQVPAQTTIPSQKPTRTKSTGTKTTKPRKASTSKTSKPRTKKTQTGTPPESTTMPGPSIPPTPIPRPTTTSVTPPTIHGIDERIIGTLTAGSISASLSITESMPIITESTNQTSIPQPMEEIAEVKELFGTSEDFLFSDADLANLVGGGQVEVDSGFPDFVIDEREGFMDVVGVDQSIRDSHPETYTPTIPSLLQADTASFLHTQSQSQLVTAPPLPTPSQSTYNHDPLSLLTSDIDFPLPLPTADPTLTTDVDFSDALATADDALAWLLSSPVRTYQYNDGADLTSTVQFSEVEGLEQRGDIEEVEGVPQPSSGDEGVFVVPDKPRRRGKGRRRDDGVGVGAGMEAEEGEGGGSDDGEESAADFVFDQNLSRYEIDSLFKECGESSESEEMQSLVQTGGVPAWYADAEDGFSVEQIDRLQKQLNSNMQLLIQAYTVQKVLCGDEAPETEHWKRQL</sequence>
<dbReference type="Gene3D" id="1.10.10.60">
    <property type="entry name" value="Homeodomain-like"/>
    <property type="match status" value="1"/>
</dbReference>
<dbReference type="PROSITE" id="PS50090">
    <property type="entry name" value="MYB_LIKE"/>
    <property type="match status" value="1"/>
</dbReference>
<dbReference type="InterPro" id="IPR009057">
    <property type="entry name" value="Homeodomain-like_sf"/>
</dbReference>
<feature type="compositionally biased region" description="Basic residues" evidence="1">
    <location>
        <begin position="287"/>
        <end position="304"/>
    </location>
</feature>
<feature type="compositionally biased region" description="Polar residues" evidence="1">
    <location>
        <begin position="201"/>
        <end position="215"/>
    </location>
</feature>
<feature type="compositionally biased region" description="Low complexity" evidence="1">
    <location>
        <begin position="108"/>
        <end position="129"/>
    </location>
</feature>
<keyword evidence="4" id="KW-1185">Reference proteome</keyword>
<feature type="compositionally biased region" description="Polar residues" evidence="1">
    <location>
        <begin position="260"/>
        <end position="274"/>
    </location>
</feature>